<organism evidence="1 2">
    <name type="scientific">Aspergillus brunneoviolaceus CBS 621.78</name>
    <dbReference type="NCBI Taxonomy" id="1450534"/>
    <lineage>
        <taxon>Eukaryota</taxon>
        <taxon>Fungi</taxon>
        <taxon>Dikarya</taxon>
        <taxon>Ascomycota</taxon>
        <taxon>Pezizomycotina</taxon>
        <taxon>Eurotiomycetes</taxon>
        <taxon>Eurotiomycetidae</taxon>
        <taxon>Eurotiales</taxon>
        <taxon>Aspergillaceae</taxon>
        <taxon>Aspergillus</taxon>
        <taxon>Aspergillus subgen. Circumdati</taxon>
    </lineage>
</organism>
<reference evidence="1" key="1">
    <citation type="submission" date="2018-02" db="EMBL/GenBank/DDBJ databases">
        <title>The genomes of Aspergillus section Nigri reveals drivers in fungal speciation.</title>
        <authorList>
            <consortium name="DOE Joint Genome Institute"/>
            <person name="Vesth T.C."/>
            <person name="Nybo J."/>
            <person name="Theobald S."/>
            <person name="Brandl J."/>
            <person name="Frisvad J.C."/>
            <person name="Nielsen K.F."/>
            <person name="Lyhne E.K."/>
            <person name="Kogle M.E."/>
            <person name="Kuo A."/>
            <person name="Riley R."/>
            <person name="Clum A."/>
            <person name="Nolan M."/>
            <person name="Lipzen A."/>
            <person name="Salamov A."/>
            <person name="Henrissat B."/>
            <person name="Wiebenga A."/>
            <person name="De vries R.P."/>
            <person name="Grigoriev I.V."/>
            <person name="Mortensen U.H."/>
            <person name="Andersen M.R."/>
            <person name="Baker S.E."/>
        </authorList>
    </citation>
    <scope>NUCLEOTIDE SEQUENCE</scope>
    <source>
        <strain evidence="1">CBS 621.78</strain>
    </source>
</reference>
<protein>
    <submittedName>
        <fullName evidence="1">Clavaminate synthase-like protein</fullName>
    </submittedName>
</protein>
<evidence type="ECO:0000313" key="1">
    <source>
        <dbReference type="EMBL" id="RAH42417.1"/>
    </source>
</evidence>
<keyword evidence="2" id="KW-1185">Reference proteome</keyword>
<evidence type="ECO:0000313" key="2">
    <source>
        <dbReference type="Proteomes" id="UP000249057"/>
    </source>
</evidence>
<sequence>MALTQQPPTTIPLDIFPDGLKTTGQHPPLYEHIHPFDRFPQEITGPTVWKPEDYREHPEKWTHRFTAEEVEELSTAADAFLANKIPLTGISKTNFPLPTLSTRLHTLREDLLNGKGFILFKGLPVHAWGNHKSAVAYMGLGTYLGYFVSQNSRGHVLGHVKDLGEDPTQIDSVRIYRTNARQFFHADDSDIVGLLCIHRAREGGESDLVSSHHVYNTLATERPDVLKTLTEPIWYFDRKGETSKGEEEWIRTSVVYLEREGGGGGAAAAEPRVYTKWDPYYVRSLTRFSSTGLIPPLSAAQTEALEVLEATCNRLALHMILEVGDIQFLANSHVLHARTAYVDHAPPTPRRHLMRLWLATPESEGGWRLPFWDSNEKKRGGIQVDDQPPVAPLDAE</sequence>
<name>A0ACD1FZI1_9EURO</name>
<gene>
    <name evidence="1" type="ORF">BO95DRAFT_445973</name>
</gene>
<dbReference type="Proteomes" id="UP000249057">
    <property type="component" value="Unassembled WGS sequence"/>
</dbReference>
<proteinExistence type="predicted"/>
<accession>A0ACD1FZI1</accession>
<dbReference type="EMBL" id="KZ825374">
    <property type="protein sequence ID" value="RAH42417.1"/>
    <property type="molecule type" value="Genomic_DNA"/>
</dbReference>